<feature type="non-terminal residue" evidence="3">
    <location>
        <position position="104"/>
    </location>
</feature>
<name>A0A7T8K181_CALRO</name>
<evidence type="ECO:0000313" key="4">
    <source>
        <dbReference type="Proteomes" id="UP000595437"/>
    </source>
</evidence>
<dbReference type="SUPFAM" id="SSF46689">
    <property type="entry name" value="Homeodomain-like"/>
    <property type="match status" value="1"/>
</dbReference>
<comment type="subcellular location">
    <subcellularLocation>
        <location evidence="1">Nucleus</location>
    </subcellularLocation>
</comment>
<evidence type="ECO:0000256" key="1">
    <source>
        <dbReference type="ARBA" id="ARBA00004123"/>
    </source>
</evidence>
<feature type="region of interest" description="Disordered" evidence="2">
    <location>
        <begin position="46"/>
        <end position="65"/>
    </location>
</feature>
<gene>
    <name evidence="3" type="ORF">FKW44_016547</name>
</gene>
<reference evidence="4" key="1">
    <citation type="submission" date="2021-01" db="EMBL/GenBank/DDBJ databases">
        <title>Caligus Genome Assembly.</title>
        <authorList>
            <person name="Gallardo-Escarate C."/>
        </authorList>
    </citation>
    <scope>NUCLEOTIDE SEQUENCE [LARGE SCALE GENOMIC DNA]</scope>
</reference>
<dbReference type="AlphaFoldDB" id="A0A7T8K181"/>
<protein>
    <submittedName>
        <fullName evidence="3">Uncharacterized protein</fullName>
    </submittedName>
</protein>
<proteinExistence type="predicted"/>
<sequence>MSEQDVKRKRISDLLDAEIKVVKIMDIVKCSRSLVFKVTRMKKDEKGLKRKARSGGHNLKRTPEFLERLEKKTKEDPTKSMKCLFNDFFVDPMIINRAVKEDLG</sequence>
<dbReference type="InterPro" id="IPR009057">
    <property type="entry name" value="Homeodomain-like_sf"/>
</dbReference>
<dbReference type="EMBL" id="CP045900">
    <property type="protein sequence ID" value="QQP42009.1"/>
    <property type="molecule type" value="Genomic_DNA"/>
</dbReference>
<dbReference type="Proteomes" id="UP000595437">
    <property type="component" value="Chromosome 11"/>
</dbReference>
<accession>A0A7T8K181</accession>
<evidence type="ECO:0000256" key="2">
    <source>
        <dbReference type="SAM" id="MobiDB-lite"/>
    </source>
</evidence>
<organism evidence="3 4">
    <name type="scientific">Caligus rogercresseyi</name>
    <name type="common">Sea louse</name>
    <dbReference type="NCBI Taxonomy" id="217165"/>
    <lineage>
        <taxon>Eukaryota</taxon>
        <taxon>Metazoa</taxon>
        <taxon>Ecdysozoa</taxon>
        <taxon>Arthropoda</taxon>
        <taxon>Crustacea</taxon>
        <taxon>Multicrustacea</taxon>
        <taxon>Hexanauplia</taxon>
        <taxon>Copepoda</taxon>
        <taxon>Siphonostomatoida</taxon>
        <taxon>Caligidae</taxon>
        <taxon>Caligus</taxon>
    </lineage>
</organism>
<keyword evidence="4" id="KW-1185">Reference proteome</keyword>
<dbReference type="GO" id="GO:0005634">
    <property type="term" value="C:nucleus"/>
    <property type="evidence" value="ECO:0007669"/>
    <property type="project" value="UniProtKB-SubCell"/>
</dbReference>
<evidence type="ECO:0000313" key="3">
    <source>
        <dbReference type="EMBL" id="QQP42009.1"/>
    </source>
</evidence>
<feature type="compositionally biased region" description="Basic residues" evidence="2">
    <location>
        <begin position="48"/>
        <end position="60"/>
    </location>
</feature>